<dbReference type="InterPro" id="IPR001055">
    <property type="entry name" value="Adrenodoxin-like"/>
</dbReference>
<dbReference type="Gene3D" id="3.10.20.30">
    <property type="match status" value="1"/>
</dbReference>
<comment type="cofactor">
    <cofactor evidence="6">
        <name>[2Fe-2S] cluster</name>
        <dbReference type="ChEBI" id="CHEBI:190135"/>
    </cofactor>
</comment>
<keyword evidence="5" id="KW-0411">Iron-sulfur</keyword>
<dbReference type="PANTHER" id="PTHR23426:SF65">
    <property type="entry name" value="FERREDOXIN-2, MITOCHONDRIAL"/>
    <property type="match status" value="1"/>
</dbReference>
<evidence type="ECO:0000256" key="3">
    <source>
        <dbReference type="ARBA" id="ARBA00022723"/>
    </source>
</evidence>
<dbReference type="InterPro" id="IPR036010">
    <property type="entry name" value="2Fe-2S_ferredoxin-like_sf"/>
</dbReference>
<dbReference type="PROSITE" id="PS51085">
    <property type="entry name" value="2FE2S_FER_2"/>
    <property type="match status" value="1"/>
</dbReference>
<keyword evidence="9" id="KW-1185">Reference proteome</keyword>
<proteinExistence type="inferred from homology"/>
<reference evidence="8 9" key="1">
    <citation type="submission" date="2024-05" db="EMBL/GenBank/DDBJ databases">
        <authorList>
            <person name="Liu Q."/>
            <person name="Xin Y.-H."/>
        </authorList>
    </citation>
    <scope>NUCLEOTIDE SEQUENCE [LARGE SCALE GENOMIC DNA]</scope>
    <source>
        <strain evidence="8 9">CGMCC 1.10181</strain>
    </source>
</reference>
<dbReference type="InterPro" id="IPR001041">
    <property type="entry name" value="2Fe-2S_ferredoxin-type"/>
</dbReference>
<protein>
    <submittedName>
        <fullName evidence="8">2Fe-2S iron-sulfur cluster-binding protein</fullName>
    </submittedName>
</protein>
<dbReference type="RefSeq" id="WP_343891175.1">
    <property type="nucleotide sequence ID" value="NZ_BAAAEH010000039.1"/>
</dbReference>
<evidence type="ECO:0000313" key="9">
    <source>
        <dbReference type="Proteomes" id="UP001419910"/>
    </source>
</evidence>
<evidence type="ECO:0000256" key="4">
    <source>
        <dbReference type="ARBA" id="ARBA00023004"/>
    </source>
</evidence>
<comment type="caution">
    <text evidence="8">The sequence shown here is derived from an EMBL/GenBank/DDBJ whole genome shotgun (WGS) entry which is preliminary data.</text>
</comment>
<accession>A0ABU9Y4R4</accession>
<gene>
    <name evidence="8" type="ORF">ABC974_14300</name>
</gene>
<dbReference type="InterPro" id="IPR012675">
    <property type="entry name" value="Beta-grasp_dom_sf"/>
</dbReference>
<name>A0ABU9Y4R4_9SPHN</name>
<evidence type="ECO:0000256" key="6">
    <source>
        <dbReference type="ARBA" id="ARBA00034078"/>
    </source>
</evidence>
<keyword evidence="4" id="KW-0408">Iron</keyword>
<feature type="domain" description="2Fe-2S ferredoxin-type" evidence="7">
    <location>
        <begin position="2"/>
        <end position="106"/>
    </location>
</feature>
<sequence>MTFVTYIEHSGAEHKVDVPNGDSVMQGAVNNMIEGIVAECGGGLACATCHCYVDDAWIDRVGPPSGPESEMLEFAANAPGRGSRLSCQINVTDALDGLVVRLPESQF</sequence>
<evidence type="ECO:0000256" key="2">
    <source>
        <dbReference type="ARBA" id="ARBA00022714"/>
    </source>
</evidence>
<evidence type="ECO:0000256" key="1">
    <source>
        <dbReference type="ARBA" id="ARBA00010914"/>
    </source>
</evidence>
<keyword evidence="2" id="KW-0001">2Fe-2S</keyword>
<organism evidence="8 9">
    <name type="scientific">Sphingomonas oligophenolica</name>
    <dbReference type="NCBI Taxonomy" id="301154"/>
    <lineage>
        <taxon>Bacteria</taxon>
        <taxon>Pseudomonadati</taxon>
        <taxon>Pseudomonadota</taxon>
        <taxon>Alphaproteobacteria</taxon>
        <taxon>Sphingomonadales</taxon>
        <taxon>Sphingomonadaceae</taxon>
        <taxon>Sphingomonas</taxon>
    </lineage>
</organism>
<dbReference type="CDD" id="cd00207">
    <property type="entry name" value="fer2"/>
    <property type="match status" value="1"/>
</dbReference>
<evidence type="ECO:0000256" key="5">
    <source>
        <dbReference type="ARBA" id="ARBA00023014"/>
    </source>
</evidence>
<dbReference type="Proteomes" id="UP001419910">
    <property type="component" value="Unassembled WGS sequence"/>
</dbReference>
<dbReference type="Pfam" id="PF00111">
    <property type="entry name" value="Fer2"/>
    <property type="match status" value="1"/>
</dbReference>
<dbReference type="PANTHER" id="PTHR23426">
    <property type="entry name" value="FERREDOXIN/ADRENODOXIN"/>
    <property type="match status" value="1"/>
</dbReference>
<dbReference type="SUPFAM" id="SSF54292">
    <property type="entry name" value="2Fe-2S ferredoxin-like"/>
    <property type="match status" value="1"/>
</dbReference>
<dbReference type="PRINTS" id="PR00355">
    <property type="entry name" value="ADRENODOXIN"/>
</dbReference>
<comment type="similarity">
    <text evidence="1">Belongs to the adrenodoxin/putidaredoxin family.</text>
</comment>
<keyword evidence="3" id="KW-0479">Metal-binding</keyword>
<evidence type="ECO:0000313" key="8">
    <source>
        <dbReference type="EMBL" id="MEN2790808.1"/>
    </source>
</evidence>
<evidence type="ECO:0000259" key="7">
    <source>
        <dbReference type="PROSITE" id="PS51085"/>
    </source>
</evidence>
<dbReference type="EMBL" id="JBDIME010000012">
    <property type="protein sequence ID" value="MEN2790808.1"/>
    <property type="molecule type" value="Genomic_DNA"/>
</dbReference>